<name>W7EX04_BIPV3</name>
<feature type="region of interest" description="Disordered" evidence="1">
    <location>
        <begin position="1"/>
        <end position="34"/>
    </location>
</feature>
<evidence type="ECO:0000313" key="3">
    <source>
        <dbReference type="Proteomes" id="UP000054337"/>
    </source>
</evidence>
<organism evidence="2 3">
    <name type="scientific">Bipolaris victoriae (strain FI3)</name>
    <name type="common">Victoria blight of oats agent</name>
    <name type="synonym">Cochliobolus victoriae</name>
    <dbReference type="NCBI Taxonomy" id="930091"/>
    <lineage>
        <taxon>Eukaryota</taxon>
        <taxon>Fungi</taxon>
        <taxon>Dikarya</taxon>
        <taxon>Ascomycota</taxon>
        <taxon>Pezizomycotina</taxon>
        <taxon>Dothideomycetes</taxon>
        <taxon>Pleosporomycetidae</taxon>
        <taxon>Pleosporales</taxon>
        <taxon>Pleosporineae</taxon>
        <taxon>Pleosporaceae</taxon>
        <taxon>Bipolaris</taxon>
    </lineage>
</organism>
<proteinExistence type="predicted"/>
<evidence type="ECO:0000256" key="1">
    <source>
        <dbReference type="SAM" id="MobiDB-lite"/>
    </source>
</evidence>
<dbReference type="EMBL" id="KI968720">
    <property type="protein sequence ID" value="EUN28527.1"/>
    <property type="molecule type" value="Genomic_DNA"/>
</dbReference>
<dbReference type="GeneID" id="26260016"/>
<feature type="compositionally biased region" description="Basic and acidic residues" evidence="1">
    <location>
        <begin position="9"/>
        <end position="18"/>
    </location>
</feature>
<gene>
    <name evidence="2" type="ORF">COCVIDRAFT_95307</name>
</gene>
<dbReference type="Proteomes" id="UP000054337">
    <property type="component" value="Unassembled WGS sequence"/>
</dbReference>
<dbReference type="RefSeq" id="XP_014558115.1">
    <property type="nucleotide sequence ID" value="XM_014702629.1"/>
</dbReference>
<keyword evidence="3" id="KW-1185">Reference proteome</keyword>
<dbReference type="AlphaFoldDB" id="W7EX04"/>
<evidence type="ECO:0000313" key="2">
    <source>
        <dbReference type="EMBL" id="EUN28527.1"/>
    </source>
</evidence>
<protein>
    <submittedName>
        <fullName evidence="2">Uncharacterized protein</fullName>
    </submittedName>
</protein>
<sequence length="85" mass="9616">MCGQCGVPHQERKEKEKNGVGSNDSNRGSAKKEFRNGIASSRFHTPPILIHDQLSRLFWSLPRHYRSFLLKSRLTHGDTLSAALL</sequence>
<accession>W7EX04</accession>
<reference evidence="2 3" key="1">
    <citation type="journal article" date="2013" name="PLoS Genet.">
        <title>Comparative genome structure, secondary metabolite, and effector coding capacity across Cochliobolus pathogens.</title>
        <authorList>
            <person name="Condon B.J."/>
            <person name="Leng Y."/>
            <person name="Wu D."/>
            <person name="Bushley K.E."/>
            <person name="Ohm R.A."/>
            <person name="Otillar R."/>
            <person name="Martin J."/>
            <person name="Schackwitz W."/>
            <person name="Grimwood J."/>
            <person name="MohdZainudin N."/>
            <person name="Xue C."/>
            <person name="Wang R."/>
            <person name="Manning V.A."/>
            <person name="Dhillon B."/>
            <person name="Tu Z.J."/>
            <person name="Steffenson B.J."/>
            <person name="Salamov A."/>
            <person name="Sun H."/>
            <person name="Lowry S."/>
            <person name="LaButti K."/>
            <person name="Han J."/>
            <person name="Copeland A."/>
            <person name="Lindquist E."/>
            <person name="Barry K."/>
            <person name="Schmutz J."/>
            <person name="Baker S.E."/>
            <person name="Ciuffetti L.M."/>
            <person name="Grigoriev I.V."/>
            <person name="Zhong S."/>
            <person name="Turgeon B.G."/>
        </authorList>
    </citation>
    <scope>NUCLEOTIDE SEQUENCE [LARGE SCALE GENOMIC DNA]</scope>
    <source>
        <strain evidence="2 3">FI3</strain>
    </source>
</reference>
<dbReference type="HOGENOM" id="CLU_2512295_0_0_1"/>